<dbReference type="OrthoDB" id="1081439at2"/>
<reference evidence="3" key="1">
    <citation type="submission" date="2019-05" db="EMBL/GenBank/DDBJ databases">
        <title>Flavobacterium profundi sp. nov., isolated from a deep-sea seamount.</title>
        <authorList>
            <person name="Zhang D.-C."/>
        </authorList>
    </citation>
    <scope>NUCLEOTIDE SEQUENCE [LARGE SCALE GENOMIC DNA]</scope>
    <source>
        <strain evidence="3">TP390</strain>
    </source>
</reference>
<comment type="caution">
    <text evidence="2">The sequence shown here is derived from an EMBL/GenBank/DDBJ whole genome shotgun (WGS) entry which is preliminary data.</text>
</comment>
<evidence type="ECO:0000313" key="2">
    <source>
        <dbReference type="EMBL" id="MVO07741.1"/>
    </source>
</evidence>
<feature type="signal peptide" evidence="1">
    <location>
        <begin position="1"/>
        <end position="24"/>
    </location>
</feature>
<dbReference type="RefSeq" id="WP_140996156.1">
    <property type="nucleotide sequence ID" value="NZ_VDCZ01000001.1"/>
</dbReference>
<organism evidence="2 3">
    <name type="scientific">Flavobacterium profundi</name>
    <dbReference type="NCBI Taxonomy" id="1774945"/>
    <lineage>
        <taxon>Bacteria</taxon>
        <taxon>Pseudomonadati</taxon>
        <taxon>Bacteroidota</taxon>
        <taxon>Flavobacteriia</taxon>
        <taxon>Flavobacteriales</taxon>
        <taxon>Flavobacteriaceae</taxon>
        <taxon>Flavobacterium</taxon>
    </lineage>
</organism>
<sequence>MKTNYNLGKLAMYVGLFMAHLVYSQTVNNQPIFETFQTGQVFTSITTDGNNNVWAGTTSQGLFFMDQTQQAPTFSAQSLGTNPVIGSTRITSMAKDQSGNIWIAHEGINTTGGVGGIEKVNVTTLAVQHFGPGINARGFTVYTEGDGIPTRRVQQIVVDPNNKVWTAHRYHDVTSSPDYIVTPGSISSRIADASGPFENYSTWNDWQNRATTGIMLEGLPYPAYTYNPPVSVSPDSRTVNAIFVDSEFIYISVYGYNDSNGVFNSSGNVVPTTYLKPRLIKYTNSAVPQFVSEVTTQQAGFSTSGGIFNGVYATEKGVWTTTPLVGNGFSVLKDGVWTNLNSTNFSNIIPAGARFNTRAIWSNQYGNVFFGTDKGLIVYDGRGSVTEEKSYTLYNQERHGLLSNNILAGTSETIVDDSEEELDYKLNQWIATDNGIIKANIGSVPTDDEYATDVVARRTSQNTNARRVLDEMETRSNIPGGDPSYHEYTIITEICDKTRVYDANNVCIPCTQEHVYRTMQEYSKFQIASPLVMSQDAMPNGFLLDLSEQDFIDINNTVNTKTEHIENASDIFATSSQSVQDKFNNSNSNWIPDLTQIPSSESLVHDKDELNEIQNNFNKEPEETADKIECKNDKTYRLYNSPSFIGGRRVFKLLSFPSCAYPVEDVYYDPITMFVYDKTYTIINFTKQGHALDPGMVARSVVEVDNKIYVVTSGTGYHFCQGNFSGNKLADLSRRLNLIEGCIIFKNADIALKKFINGQN</sequence>
<protein>
    <submittedName>
        <fullName evidence="2">Uncharacterized protein</fullName>
    </submittedName>
</protein>
<name>A0A6I4IID0_9FLAO</name>
<dbReference type="InterPro" id="IPR015943">
    <property type="entry name" value="WD40/YVTN_repeat-like_dom_sf"/>
</dbReference>
<keyword evidence="1" id="KW-0732">Signal</keyword>
<proteinExistence type="predicted"/>
<dbReference type="AlphaFoldDB" id="A0A6I4IID0"/>
<dbReference type="Gene3D" id="2.130.10.10">
    <property type="entry name" value="YVTN repeat-like/Quinoprotein amine dehydrogenase"/>
    <property type="match status" value="1"/>
</dbReference>
<dbReference type="Proteomes" id="UP000431264">
    <property type="component" value="Unassembled WGS sequence"/>
</dbReference>
<evidence type="ECO:0000256" key="1">
    <source>
        <dbReference type="SAM" id="SignalP"/>
    </source>
</evidence>
<feature type="chain" id="PRO_5026090830" evidence="1">
    <location>
        <begin position="25"/>
        <end position="760"/>
    </location>
</feature>
<gene>
    <name evidence="2" type="ORF">GOQ30_01020</name>
</gene>
<evidence type="ECO:0000313" key="3">
    <source>
        <dbReference type="Proteomes" id="UP000431264"/>
    </source>
</evidence>
<keyword evidence="3" id="KW-1185">Reference proteome</keyword>
<accession>A0A6I4IID0</accession>
<dbReference type="EMBL" id="WQLW01000001">
    <property type="protein sequence ID" value="MVO07741.1"/>
    <property type="molecule type" value="Genomic_DNA"/>
</dbReference>